<dbReference type="InterPro" id="IPR001251">
    <property type="entry name" value="CRAL-TRIO_dom"/>
</dbReference>
<dbReference type="PROSITE" id="PS50866">
    <property type="entry name" value="GOLD"/>
    <property type="match status" value="1"/>
</dbReference>
<evidence type="ECO:0000313" key="3">
    <source>
        <dbReference type="Proteomes" id="UP000887578"/>
    </source>
</evidence>
<sequence>MQFSHYPSRSQIPAEHLSKINELREALGSELIEKAWFFNDDFSMLRWLYGYDFNIRTLVKDIAPSIVPNFEQAVCVLNAVNLDEHSKACDEEGDINLYIKNLKPWTEYFPGGIMCFDREGNVVYVMSCQKVHPRSLVKCAPISDLFKVFMIEVGLAYLQIRKNEEKFDTKLGLKMIVDMAGFHKDLLYPPTLKVFINLLKLMQDVFCDFARNLFVINAPFIMPSIYSMVKPVLSKQTQEKITFLSTDFSKVLCENIGAENIFVKYGGILMPSGENKETGNLRMGGIAPDSLMYQSEENPFHPKESSLTKLSVSARHKKEIKISVNSPNSKLNWFFIANNDIDFYIQKDGKDVWPKFRLPTEWVPEWGSMICEDPGEYSFIFDNSYGTLFSKEVKYYIYVSNEMP</sequence>
<dbReference type="CDD" id="cd00170">
    <property type="entry name" value="SEC14"/>
    <property type="match status" value="1"/>
</dbReference>
<name>A0A914Q4J9_9BILA</name>
<dbReference type="InterPro" id="IPR036598">
    <property type="entry name" value="GOLD_dom_sf"/>
</dbReference>
<dbReference type="InterPro" id="IPR009038">
    <property type="entry name" value="GOLD_dom"/>
</dbReference>
<dbReference type="PROSITE" id="PS50191">
    <property type="entry name" value="CRAL_TRIO"/>
    <property type="match status" value="1"/>
</dbReference>
<dbReference type="PANTHER" id="PTHR23324">
    <property type="entry name" value="SEC14 RELATED PROTEIN"/>
    <property type="match status" value="1"/>
</dbReference>
<dbReference type="SUPFAM" id="SSF52087">
    <property type="entry name" value="CRAL/TRIO domain"/>
    <property type="match status" value="1"/>
</dbReference>
<evidence type="ECO:0000313" key="4">
    <source>
        <dbReference type="WBParaSite" id="PDA_v2.g23852.t1"/>
    </source>
</evidence>
<dbReference type="Pfam" id="PF00650">
    <property type="entry name" value="CRAL_TRIO"/>
    <property type="match status" value="1"/>
</dbReference>
<evidence type="ECO:0000259" key="1">
    <source>
        <dbReference type="PROSITE" id="PS50191"/>
    </source>
</evidence>
<dbReference type="Gene3D" id="2.60.120.680">
    <property type="entry name" value="GOLD domain"/>
    <property type="match status" value="1"/>
</dbReference>
<dbReference type="InterPro" id="IPR036865">
    <property type="entry name" value="CRAL-TRIO_dom_sf"/>
</dbReference>
<proteinExistence type="predicted"/>
<feature type="domain" description="GOLD" evidence="2">
    <location>
        <begin position="303"/>
        <end position="399"/>
    </location>
</feature>
<reference evidence="4" key="1">
    <citation type="submission" date="2022-11" db="UniProtKB">
        <authorList>
            <consortium name="WormBaseParasite"/>
        </authorList>
    </citation>
    <scope>IDENTIFICATION</scope>
</reference>
<feature type="domain" description="CRAL-TRIO" evidence="1">
    <location>
        <begin position="107"/>
        <end position="273"/>
    </location>
</feature>
<accession>A0A914Q4J9</accession>
<dbReference type="GO" id="GO:0005737">
    <property type="term" value="C:cytoplasm"/>
    <property type="evidence" value="ECO:0007669"/>
    <property type="project" value="TreeGrafter"/>
</dbReference>
<dbReference type="SUPFAM" id="SSF101576">
    <property type="entry name" value="Supernatant protein factor (SPF), C-terminal domain"/>
    <property type="match status" value="1"/>
</dbReference>
<organism evidence="3 4">
    <name type="scientific">Panagrolaimus davidi</name>
    <dbReference type="NCBI Taxonomy" id="227884"/>
    <lineage>
        <taxon>Eukaryota</taxon>
        <taxon>Metazoa</taxon>
        <taxon>Ecdysozoa</taxon>
        <taxon>Nematoda</taxon>
        <taxon>Chromadorea</taxon>
        <taxon>Rhabditida</taxon>
        <taxon>Tylenchina</taxon>
        <taxon>Panagrolaimomorpha</taxon>
        <taxon>Panagrolaimoidea</taxon>
        <taxon>Panagrolaimidae</taxon>
        <taxon>Panagrolaimus</taxon>
    </lineage>
</organism>
<protein>
    <submittedName>
        <fullName evidence="4">CRAL-TRIO domain-containing protein</fullName>
    </submittedName>
</protein>
<dbReference type="AlphaFoldDB" id="A0A914Q4J9"/>
<evidence type="ECO:0000259" key="2">
    <source>
        <dbReference type="PROSITE" id="PS50866"/>
    </source>
</evidence>
<dbReference type="InterPro" id="IPR051064">
    <property type="entry name" value="SEC14/CRAL-TRIO_domain"/>
</dbReference>
<keyword evidence="3" id="KW-1185">Reference proteome</keyword>
<dbReference type="PANTHER" id="PTHR23324:SF7">
    <property type="entry name" value="CRAL-TRIO DOMAIN-CONTAINING PROTEIN"/>
    <property type="match status" value="1"/>
</dbReference>
<dbReference type="Proteomes" id="UP000887578">
    <property type="component" value="Unplaced"/>
</dbReference>
<dbReference type="WBParaSite" id="PDA_v2.g23852.t1">
    <property type="protein sequence ID" value="PDA_v2.g23852.t1"/>
    <property type="gene ID" value="PDA_v2.g23852"/>
</dbReference>
<dbReference type="Gene3D" id="3.40.525.10">
    <property type="entry name" value="CRAL-TRIO lipid binding domain"/>
    <property type="match status" value="1"/>
</dbReference>
<dbReference type="SMART" id="SM00516">
    <property type="entry name" value="SEC14"/>
    <property type="match status" value="1"/>
</dbReference>